<evidence type="ECO:0000313" key="6">
    <source>
        <dbReference type="EMBL" id="TDL15434.1"/>
    </source>
</evidence>
<dbReference type="GO" id="GO:0008270">
    <property type="term" value="F:zinc ion binding"/>
    <property type="evidence" value="ECO:0007669"/>
    <property type="project" value="UniProtKB-KW"/>
</dbReference>
<keyword evidence="7" id="KW-1185">Reference proteome</keyword>
<dbReference type="SUPFAM" id="SSF144232">
    <property type="entry name" value="HIT/MYND zinc finger-like"/>
    <property type="match status" value="1"/>
</dbReference>
<keyword evidence="2 4" id="KW-0863">Zinc-finger</keyword>
<dbReference type="OrthoDB" id="437457at2759"/>
<feature type="domain" description="MYND-type" evidence="5">
    <location>
        <begin position="11"/>
        <end position="47"/>
    </location>
</feature>
<dbReference type="Gene3D" id="6.10.140.2220">
    <property type="match status" value="1"/>
</dbReference>
<name>A0A4Y7PIY9_9AGAM</name>
<evidence type="ECO:0000256" key="3">
    <source>
        <dbReference type="ARBA" id="ARBA00022833"/>
    </source>
</evidence>
<dbReference type="VEuPathDB" id="FungiDB:BD410DRAFT_902582"/>
<keyword evidence="1" id="KW-0479">Metal-binding</keyword>
<dbReference type="Pfam" id="PF01753">
    <property type="entry name" value="zf-MYND"/>
    <property type="match status" value="1"/>
</dbReference>
<protein>
    <recommendedName>
        <fullName evidence="5">MYND-type domain-containing protein</fullName>
    </recommendedName>
</protein>
<sequence>MSSQDAPSNGCAVCQTPSTTRCSRCSNVYYCSREHQTQDWKAHKLKCQDPSKGFIAPKKPGTRFAVDAILFPAEATQPMLVQVQHEVKQDDDDGGIFHHALTENFLGDVSRDRRWIPLTDGGIEVLFRDNFANDGSPPNQCIKEITGGNPAWDWAGNVVAIKTPVNRDFVTNISMELDLPVLVKYFMNYGRYSTE</sequence>
<accession>A0A4Y7PIY9</accession>
<proteinExistence type="predicted"/>
<dbReference type="STRING" id="50990.A0A4Y7PIY9"/>
<reference evidence="6 7" key="1">
    <citation type="submission" date="2018-06" db="EMBL/GenBank/DDBJ databases">
        <title>A transcriptomic atlas of mushroom development highlights an independent origin of complex multicellularity.</title>
        <authorList>
            <consortium name="DOE Joint Genome Institute"/>
            <person name="Krizsan K."/>
            <person name="Almasi E."/>
            <person name="Merenyi Z."/>
            <person name="Sahu N."/>
            <person name="Viragh M."/>
            <person name="Koszo T."/>
            <person name="Mondo S."/>
            <person name="Kiss B."/>
            <person name="Balint B."/>
            <person name="Kues U."/>
            <person name="Barry K."/>
            <person name="Hegedus J.C."/>
            <person name="Henrissat B."/>
            <person name="Johnson J."/>
            <person name="Lipzen A."/>
            <person name="Ohm R."/>
            <person name="Nagy I."/>
            <person name="Pangilinan J."/>
            <person name="Yan J."/>
            <person name="Xiong Y."/>
            <person name="Grigoriev I.V."/>
            <person name="Hibbett D.S."/>
            <person name="Nagy L.G."/>
        </authorList>
    </citation>
    <scope>NUCLEOTIDE SEQUENCE [LARGE SCALE GENOMIC DNA]</scope>
    <source>
        <strain evidence="6 7">SZMC22713</strain>
    </source>
</reference>
<dbReference type="InterPro" id="IPR002893">
    <property type="entry name" value="Znf_MYND"/>
</dbReference>
<dbReference type="Proteomes" id="UP000294933">
    <property type="component" value="Unassembled WGS sequence"/>
</dbReference>
<dbReference type="PROSITE" id="PS01360">
    <property type="entry name" value="ZF_MYND_1"/>
    <property type="match status" value="1"/>
</dbReference>
<evidence type="ECO:0000256" key="4">
    <source>
        <dbReference type="PROSITE-ProRule" id="PRU00134"/>
    </source>
</evidence>
<evidence type="ECO:0000313" key="7">
    <source>
        <dbReference type="Proteomes" id="UP000294933"/>
    </source>
</evidence>
<keyword evidence="3" id="KW-0862">Zinc</keyword>
<dbReference type="AlphaFoldDB" id="A0A4Y7PIY9"/>
<evidence type="ECO:0000256" key="1">
    <source>
        <dbReference type="ARBA" id="ARBA00022723"/>
    </source>
</evidence>
<evidence type="ECO:0000256" key="2">
    <source>
        <dbReference type="ARBA" id="ARBA00022771"/>
    </source>
</evidence>
<dbReference type="EMBL" id="ML170275">
    <property type="protein sequence ID" value="TDL15434.1"/>
    <property type="molecule type" value="Genomic_DNA"/>
</dbReference>
<evidence type="ECO:0000259" key="5">
    <source>
        <dbReference type="PROSITE" id="PS50865"/>
    </source>
</evidence>
<gene>
    <name evidence="6" type="ORF">BD410DRAFT_902582</name>
</gene>
<dbReference type="PROSITE" id="PS50865">
    <property type="entry name" value="ZF_MYND_2"/>
    <property type="match status" value="1"/>
</dbReference>
<organism evidence="6 7">
    <name type="scientific">Rickenella mellea</name>
    <dbReference type="NCBI Taxonomy" id="50990"/>
    <lineage>
        <taxon>Eukaryota</taxon>
        <taxon>Fungi</taxon>
        <taxon>Dikarya</taxon>
        <taxon>Basidiomycota</taxon>
        <taxon>Agaricomycotina</taxon>
        <taxon>Agaricomycetes</taxon>
        <taxon>Hymenochaetales</taxon>
        <taxon>Rickenellaceae</taxon>
        <taxon>Rickenella</taxon>
    </lineage>
</organism>